<dbReference type="InterPro" id="IPR036465">
    <property type="entry name" value="vWFA_dom_sf"/>
</dbReference>
<feature type="non-terminal residue" evidence="1">
    <location>
        <position position="162"/>
    </location>
</feature>
<gene>
    <name evidence="1" type="ORF">MYCFIDRAFT_7090</name>
</gene>
<sequence length="162" mass="18093">YDLLILVDDTTSMTSFLRSLNTSLPQIISISALTGYFDRVGLLAYRDYCHGDRILEWSGWATPANDEVEPDLVQMASKLDALRGHDWPEAVKTGLAKAYEVMRTDATTLILYYADAPPHMARDEGRGSVNYGNEQTALRKPQSFGGYGPRFADWASAARVRR</sequence>
<evidence type="ECO:0008006" key="3">
    <source>
        <dbReference type="Google" id="ProtNLM"/>
    </source>
</evidence>
<dbReference type="EMBL" id="KB446562">
    <property type="protein sequence ID" value="EME79047.1"/>
    <property type="molecule type" value="Genomic_DNA"/>
</dbReference>
<name>M3ANK0_PSEFD</name>
<dbReference type="OrthoDB" id="10009520at2759"/>
<dbReference type="AlphaFoldDB" id="M3ANK0"/>
<proteinExistence type="predicted"/>
<dbReference type="HOGENOM" id="CLU_099487_0_0_1"/>
<dbReference type="Proteomes" id="UP000016932">
    <property type="component" value="Unassembled WGS sequence"/>
</dbReference>
<dbReference type="KEGG" id="pfj:MYCFIDRAFT_7090"/>
<reference evidence="1 2" key="1">
    <citation type="journal article" date="2012" name="PLoS Pathog.">
        <title>Diverse lifestyles and strategies of plant pathogenesis encoded in the genomes of eighteen Dothideomycetes fungi.</title>
        <authorList>
            <person name="Ohm R.A."/>
            <person name="Feau N."/>
            <person name="Henrissat B."/>
            <person name="Schoch C.L."/>
            <person name="Horwitz B.A."/>
            <person name="Barry K.W."/>
            <person name="Condon B.J."/>
            <person name="Copeland A.C."/>
            <person name="Dhillon B."/>
            <person name="Glaser F."/>
            <person name="Hesse C.N."/>
            <person name="Kosti I."/>
            <person name="LaButti K."/>
            <person name="Lindquist E.A."/>
            <person name="Lucas S."/>
            <person name="Salamov A.A."/>
            <person name="Bradshaw R.E."/>
            <person name="Ciuffetti L."/>
            <person name="Hamelin R.C."/>
            <person name="Kema G.H.J."/>
            <person name="Lawrence C."/>
            <person name="Scott J.A."/>
            <person name="Spatafora J.W."/>
            <person name="Turgeon B.G."/>
            <person name="de Wit P.J.G.M."/>
            <person name="Zhong S."/>
            <person name="Goodwin S.B."/>
            <person name="Grigoriev I.V."/>
        </authorList>
    </citation>
    <scope>NUCLEOTIDE SEQUENCE [LARGE SCALE GENOMIC DNA]</scope>
    <source>
        <strain evidence="1 2">CIRAD86</strain>
    </source>
</reference>
<dbReference type="VEuPathDB" id="FungiDB:MYCFIDRAFT_7090"/>
<dbReference type="GeneID" id="19340939"/>
<dbReference type="Gene3D" id="3.40.50.410">
    <property type="entry name" value="von Willebrand factor, type A domain"/>
    <property type="match status" value="1"/>
</dbReference>
<dbReference type="eggNOG" id="ENOG502RY35">
    <property type="taxonomic scope" value="Eukaryota"/>
</dbReference>
<protein>
    <recommendedName>
        <fullName evidence="3">VWFA domain-containing protein</fullName>
    </recommendedName>
</protein>
<feature type="non-terminal residue" evidence="1">
    <location>
        <position position="1"/>
    </location>
</feature>
<dbReference type="SUPFAM" id="SSF53300">
    <property type="entry name" value="vWA-like"/>
    <property type="match status" value="1"/>
</dbReference>
<keyword evidence="2" id="KW-1185">Reference proteome</keyword>
<evidence type="ECO:0000313" key="1">
    <source>
        <dbReference type="EMBL" id="EME79047.1"/>
    </source>
</evidence>
<evidence type="ECO:0000313" key="2">
    <source>
        <dbReference type="Proteomes" id="UP000016932"/>
    </source>
</evidence>
<accession>M3ANK0</accession>
<organism evidence="1 2">
    <name type="scientific">Pseudocercospora fijiensis (strain CIRAD86)</name>
    <name type="common">Black leaf streak disease fungus</name>
    <name type="synonym">Mycosphaerella fijiensis</name>
    <dbReference type="NCBI Taxonomy" id="383855"/>
    <lineage>
        <taxon>Eukaryota</taxon>
        <taxon>Fungi</taxon>
        <taxon>Dikarya</taxon>
        <taxon>Ascomycota</taxon>
        <taxon>Pezizomycotina</taxon>
        <taxon>Dothideomycetes</taxon>
        <taxon>Dothideomycetidae</taxon>
        <taxon>Mycosphaerellales</taxon>
        <taxon>Mycosphaerellaceae</taxon>
        <taxon>Pseudocercospora</taxon>
    </lineage>
</organism>
<dbReference type="RefSeq" id="XP_007929585.1">
    <property type="nucleotide sequence ID" value="XM_007931394.1"/>
</dbReference>